<evidence type="ECO:0000313" key="7">
    <source>
        <dbReference type="Proteomes" id="UP000600363"/>
    </source>
</evidence>
<dbReference type="RefSeq" id="WP_276623934.1">
    <property type="nucleotide sequence ID" value="NZ_DUIH01000002.1"/>
</dbReference>
<dbReference type="CDD" id="cd00090">
    <property type="entry name" value="HTH_ARSR"/>
    <property type="match status" value="1"/>
</dbReference>
<dbReference type="InterPro" id="IPR011991">
    <property type="entry name" value="ArsR-like_HTH"/>
</dbReference>
<dbReference type="InterPro" id="IPR036388">
    <property type="entry name" value="WH-like_DNA-bd_sf"/>
</dbReference>
<dbReference type="PANTHER" id="PTHR33154">
    <property type="entry name" value="TRANSCRIPTIONAL REGULATOR, ARSR FAMILY"/>
    <property type="match status" value="1"/>
</dbReference>
<evidence type="ECO:0000256" key="3">
    <source>
        <dbReference type="ARBA" id="ARBA00023163"/>
    </source>
</evidence>
<dbReference type="PANTHER" id="PTHR33154:SF33">
    <property type="entry name" value="TRANSCRIPTIONAL REPRESSOR SDPR"/>
    <property type="match status" value="1"/>
</dbReference>
<gene>
    <name evidence="6" type="ORF">HA299_00290</name>
</gene>
<dbReference type="SMART" id="SM00418">
    <property type="entry name" value="HTH_ARSR"/>
    <property type="match status" value="1"/>
</dbReference>
<dbReference type="Gene3D" id="1.10.10.10">
    <property type="entry name" value="Winged helix-like DNA-binding domain superfamily/Winged helix DNA-binding domain"/>
    <property type="match status" value="1"/>
</dbReference>
<feature type="region of interest" description="Disordered" evidence="4">
    <location>
        <begin position="165"/>
        <end position="184"/>
    </location>
</feature>
<sequence>MAEEELTLDTLLKLVENPIRRHILTKLAQEEIYPLQLSKELRVSQQAVSKHLKVLEQAGLVESYFEKSSSGPPRLYYRPVRHFLINISFGPSLFEAEMYELEDTPSLDGGVEQVLNPEEELRRLHDYMEELKEWMEELNRQRYELFLKRCRLMRRLRSLKNALRVEESQKGEHSSHPLDAPMDA</sequence>
<evidence type="ECO:0000256" key="2">
    <source>
        <dbReference type="ARBA" id="ARBA00023125"/>
    </source>
</evidence>
<dbReference type="EMBL" id="DUIH01000002">
    <property type="protein sequence ID" value="HIH69056.1"/>
    <property type="molecule type" value="Genomic_DNA"/>
</dbReference>
<evidence type="ECO:0000313" key="6">
    <source>
        <dbReference type="EMBL" id="HIH69056.1"/>
    </source>
</evidence>
<keyword evidence="2" id="KW-0238">DNA-binding</keyword>
<dbReference type="InterPro" id="IPR001845">
    <property type="entry name" value="HTH_ArsR_DNA-bd_dom"/>
</dbReference>
<evidence type="ECO:0000256" key="1">
    <source>
        <dbReference type="ARBA" id="ARBA00023015"/>
    </source>
</evidence>
<evidence type="ECO:0000256" key="4">
    <source>
        <dbReference type="SAM" id="MobiDB-lite"/>
    </source>
</evidence>
<organism evidence="6 7">
    <name type="scientific">Methermicoccus shengliensis</name>
    <dbReference type="NCBI Taxonomy" id="660064"/>
    <lineage>
        <taxon>Archaea</taxon>
        <taxon>Methanobacteriati</taxon>
        <taxon>Methanobacteriota</taxon>
        <taxon>Stenosarchaea group</taxon>
        <taxon>Methanomicrobia</taxon>
        <taxon>Methanosarcinales</taxon>
        <taxon>Methermicoccaceae</taxon>
        <taxon>Methermicoccus</taxon>
    </lineage>
</organism>
<dbReference type="AlphaFoldDB" id="A0A832RVG3"/>
<dbReference type="InterPro" id="IPR036390">
    <property type="entry name" value="WH_DNA-bd_sf"/>
</dbReference>
<dbReference type="GO" id="GO:0003700">
    <property type="term" value="F:DNA-binding transcription factor activity"/>
    <property type="evidence" value="ECO:0007669"/>
    <property type="project" value="InterPro"/>
</dbReference>
<dbReference type="Pfam" id="PF01022">
    <property type="entry name" value="HTH_5"/>
    <property type="match status" value="1"/>
</dbReference>
<dbReference type="SUPFAM" id="SSF46785">
    <property type="entry name" value="Winged helix' DNA-binding domain"/>
    <property type="match status" value="1"/>
</dbReference>
<feature type="domain" description="HTH arsR-type" evidence="5">
    <location>
        <begin position="10"/>
        <end position="89"/>
    </location>
</feature>
<keyword evidence="3" id="KW-0804">Transcription</keyword>
<reference evidence="6" key="1">
    <citation type="journal article" date="2020" name="bioRxiv">
        <title>A rank-normalized archaeal taxonomy based on genome phylogeny resolves widespread incomplete and uneven classifications.</title>
        <authorList>
            <person name="Rinke C."/>
            <person name="Chuvochina M."/>
            <person name="Mussig A.J."/>
            <person name="Chaumeil P.-A."/>
            <person name="Waite D.W."/>
            <person name="Whitman W.B."/>
            <person name="Parks D.H."/>
            <person name="Hugenholtz P."/>
        </authorList>
    </citation>
    <scope>NUCLEOTIDE SEQUENCE</scope>
    <source>
        <strain evidence="6">UBA12518</strain>
    </source>
</reference>
<feature type="compositionally biased region" description="Basic and acidic residues" evidence="4">
    <location>
        <begin position="165"/>
        <end position="176"/>
    </location>
</feature>
<dbReference type="GO" id="GO:0003677">
    <property type="term" value="F:DNA binding"/>
    <property type="evidence" value="ECO:0007669"/>
    <property type="project" value="UniProtKB-KW"/>
</dbReference>
<dbReference type="InterPro" id="IPR051081">
    <property type="entry name" value="HTH_MetalResp_TranReg"/>
</dbReference>
<protein>
    <submittedName>
        <fullName evidence="6">Helix-turn-helix domain-containing protein</fullName>
    </submittedName>
</protein>
<comment type="caution">
    <text evidence="6">The sequence shown here is derived from an EMBL/GenBank/DDBJ whole genome shotgun (WGS) entry which is preliminary data.</text>
</comment>
<evidence type="ECO:0000259" key="5">
    <source>
        <dbReference type="SMART" id="SM00418"/>
    </source>
</evidence>
<accession>A0A832RVG3</accession>
<dbReference type="Proteomes" id="UP000600363">
    <property type="component" value="Unassembled WGS sequence"/>
</dbReference>
<name>A0A832RVG3_9EURY</name>
<keyword evidence="1" id="KW-0805">Transcription regulation</keyword>
<proteinExistence type="predicted"/>